<evidence type="ECO:0008006" key="2">
    <source>
        <dbReference type="Google" id="ProtNLM"/>
    </source>
</evidence>
<reference evidence="1" key="1">
    <citation type="submission" date="2019-08" db="EMBL/GenBank/DDBJ databases">
        <authorList>
            <person name="Kucharzyk K."/>
            <person name="Murdoch R.W."/>
            <person name="Higgins S."/>
            <person name="Loffler F."/>
        </authorList>
    </citation>
    <scope>NUCLEOTIDE SEQUENCE</scope>
</reference>
<protein>
    <recommendedName>
        <fullName evidence="2">Fibrobacter succinogenes major paralogous domain-containing protein</fullName>
    </recommendedName>
</protein>
<comment type="caution">
    <text evidence="1">The sequence shown here is derived from an EMBL/GenBank/DDBJ whole genome shotgun (WGS) entry which is preliminary data.</text>
</comment>
<proteinExistence type="predicted"/>
<sequence>MGTAYGNQVSFTTTSAGFVCGNTLTISHIAGEVAPVNKTVNYGTVETNLTGSTKCWITQNLGADHQATAATDNTEASAGWYWQFNRKQGFKHDGTTRTPNTTWITSINENSDWLPANDPCTLLLGSGWRLPTGTEWETANATGGWDNYNETFGSVIKLHAAGDLYYSDGSLYYRGSYGRYWSSSQLVPDTGCSLGFGSGSSSMYYYVKAGGFSARCLRD</sequence>
<dbReference type="AlphaFoldDB" id="A0A644US89"/>
<dbReference type="EMBL" id="VSSQ01000153">
    <property type="protein sequence ID" value="MPL81721.1"/>
    <property type="molecule type" value="Genomic_DNA"/>
</dbReference>
<accession>A0A644US89</accession>
<organism evidence="1">
    <name type="scientific">bioreactor metagenome</name>
    <dbReference type="NCBI Taxonomy" id="1076179"/>
    <lineage>
        <taxon>unclassified sequences</taxon>
        <taxon>metagenomes</taxon>
        <taxon>ecological metagenomes</taxon>
    </lineage>
</organism>
<gene>
    <name evidence="1" type="ORF">SDC9_27651</name>
</gene>
<name>A0A644US89_9ZZZZ</name>
<evidence type="ECO:0000313" key="1">
    <source>
        <dbReference type="EMBL" id="MPL81721.1"/>
    </source>
</evidence>